<comment type="catalytic activity">
    <reaction evidence="1">
        <text>ATP + protein L-histidine = ADP + protein N-phospho-L-histidine.</text>
        <dbReference type="EC" id="2.7.13.3"/>
    </reaction>
</comment>
<dbReference type="PANTHER" id="PTHR45528">
    <property type="entry name" value="SENSOR HISTIDINE KINASE CPXA"/>
    <property type="match status" value="1"/>
</dbReference>
<sequence>MIFIVILSVIAIFIFFIRFYLLKQELKHVSRQLKQINEKVISKKIDLTFYDNDLESLAAHINKQIDLTNEAVAETLRTKNEFKQAIASMSHDIRTPMTSILGYIQFLDSEDITPEKKEQYLTNTKTGALRLKDLLDDFFELSVIESPDHPLKIESIKLNTLLLNSLFNFYDDFQKAQIEPTILIPEEEIYIMADSSAVKRVIENLITNAIKHSYKEVTIQLVKHSSAVQLNIINPANQLKEKDLPFLFDRFYKVDQARKEKGTGLGLFIAKSLMTKMNGNLSAELNGDQLQIKCEWKRNDS</sequence>
<keyword evidence="5" id="KW-0808">Transferase</keyword>
<dbReference type="InterPro" id="IPR050398">
    <property type="entry name" value="HssS/ArlS-like"/>
</dbReference>
<evidence type="ECO:0000256" key="13">
    <source>
        <dbReference type="SAM" id="Phobius"/>
    </source>
</evidence>
<dbReference type="SUPFAM" id="SSF55874">
    <property type="entry name" value="ATPase domain of HSP90 chaperone/DNA topoisomerase II/histidine kinase"/>
    <property type="match status" value="1"/>
</dbReference>
<dbReference type="Pfam" id="PF00512">
    <property type="entry name" value="HisKA"/>
    <property type="match status" value="1"/>
</dbReference>
<keyword evidence="10 13" id="KW-1133">Transmembrane helix</keyword>
<comment type="subcellular location">
    <subcellularLocation>
        <location evidence="2">Membrane</location>
        <topology evidence="2">Multi-pass membrane protein</topology>
    </subcellularLocation>
</comment>
<evidence type="ECO:0000256" key="3">
    <source>
        <dbReference type="ARBA" id="ARBA00012438"/>
    </source>
</evidence>
<dbReference type="SMART" id="SM00388">
    <property type="entry name" value="HisKA"/>
    <property type="match status" value="1"/>
</dbReference>
<dbReference type="InterPro" id="IPR005467">
    <property type="entry name" value="His_kinase_dom"/>
</dbReference>
<evidence type="ECO:0000313" key="15">
    <source>
        <dbReference type="EMBL" id="PFQ43402.1"/>
    </source>
</evidence>
<evidence type="ECO:0000256" key="1">
    <source>
        <dbReference type="ARBA" id="ARBA00000085"/>
    </source>
</evidence>
<dbReference type="InterPro" id="IPR003661">
    <property type="entry name" value="HisK_dim/P_dom"/>
</dbReference>
<name>A0A2B2LMA1_BACCE</name>
<evidence type="ECO:0000256" key="7">
    <source>
        <dbReference type="ARBA" id="ARBA00022741"/>
    </source>
</evidence>
<dbReference type="EC" id="2.7.13.3" evidence="3"/>
<evidence type="ECO:0000256" key="2">
    <source>
        <dbReference type="ARBA" id="ARBA00004141"/>
    </source>
</evidence>
<keyword evidence="4" id="KW-0597">Phosphoprotein</keyword>
<proteinExistence type="predicted"/>
<dbReference type="CDD" id="cd00082">
    <property type="entry name" value="HisKA"/>
    <property type="match status" value="1"/>
</dbReference>
<evidence type="ECO:0000313" key="16">
    <source>
        <dbReference type="Proteomes" id="UP000224386"/>
    </source>
</evidence>
<dbReference type="GO" id="GO:0005886">
    <property type="term" value="C:plasma membrane"/>
    <property type="evidence" value="ECO:0007669"/>
    <property type="project" value="TreeGrafter"/>
</dbReference>
<dbReference type="InterPro" id="IPR036097">
    <property type="entry name" value="HisK_dim/P_sf"/>
</dbReference>
<feature type="domain" description="Histidine kinase" evidence="14">
    <location>
        <begin position="88"/>
        <end position="284"/>
    </location>
</feature>
<dbReference type="PRINTS" id="PR00344">
    <property type="entry name" value="BCTRLSENSOR"/>
</dbReference>
<reference evidence="15 16" key="1">
    <citation type="submission" date="2017-09" db="EMBL/GenBank/DDBJ databases">
        <title>Large-scale bioinformatics analysis of Bacillus genomes uncovers conserved roles of natural products in bacterial physiology.</title>
        <authorList>
            <consortium name="Agbiome Team Llc"/>
            <person name="Bleich R.M."/>
            <person name="Grubbs K.J."/>
            <person name="Santa Maria K.C."/>
            <person name="Allen S.E."/>
            <person name="Farag S."/>
            <person name="Shank E.A."/>
            <person name="Bowers A."/>
        </authorList>
    </citation>
    <scope>NUCLEOTIDE SEQUENCE [LARGE SCALE GENOMIC DNA]</scope>
    <source>
        <strain evidence="15 16">AFS070861</strain>
    </source>
</reference>
<evidence type="ECO:0000256" key="4">
    <source>
        <dbReference type="ARBA" id="ARBA00022553"/>
    </source>
</evidence>
<dbReference type="SUPFAM" id="SSF47384">
    <property type="entry name" value="Homodimeric domain of signal transducing histidine kinase"/>
    <property type="match status" value="1"/>
</dbReference>
<accession>A0A2B2LMA1</accession>
<evidence type="ECO:0000256" key="10">
    <source>
        <dbReference type="ARBA" id="ARBA00022989"/>
    </source>
</evidence>
<keyword evidence="8 15" id="KW-0418">Kinase</keyword>
<dbReference type="Gene3D" id="3.30.565.10">
    <property type="entry name" value="Histidine kinase-like ATPase, C-terminal domain"/>
    <property type="match status" value="1"/>
</dbReference>
<evidence type="ECO:0000256" key="6">
    <source>
        <dbReference type="ARBA" id="ARBA00022692"/>
    </source>
</evidence>
<dbReference type="SMART" id="SM00387">
    <property type="entry name" value="HATPase_c"/>
    <property type="match status" value="1"/>
</dbReference>
<organism evidence="15 16">
    <name type="scientific">Bacillus cereus</name>
    <dbReference type="NCBI Taxonomy" id="1396"/>
    <lineage>
        <taxon>Bacteria</taxon>
        <taxon>Bacillati</taxon>
        <taxon>Bacillota</taxon>
        <taxon>Bacilli</taxon>
        <taxon>Bacillales</taxon>
        <taxon>Bacillaceae</taxon>
        <taxon>Bacillus</taxon>
        <taxon>Bacillus cereus group</taxon>
    </lineage>
</organism>
<dbReference type="InterPro" id="IPR003594">
    <property type="entry name" value="HATPase_dom"/>
</dbReference>
<feature type="transmembrane region" description="Helical" evidence="13">
    <location>
        <begin position="6"/>
        <end position="22"/>
    </location>
</feature>
<dbReference type="Gene3D" id="1.10.287.130">
    <property type="match status" value="1"/>
</dbReference>
<dbReference type="GO" id="GO:0005524">
    <property type="term" value="F:ATP binding"/>
    <property type="evidence" value="ECO:0007669"/>
    <property type="project" value="UniProtKB-KW"/>
</dbReference>
<dbReference type="Proteomes" id="UP000224386">
    <property type="component" value="Unassembled WGS sequence"/>
</dbReference>
<evidence type="ECO:0000256" key="9">
    <source>
        <dbReference type="ARBA" id="ARBA00022840"/>
    </source>
</evidence>
<dbReference type="InterPro" id="IPR036890">
    <property type="entry name" value="HATPase_C_sf"/>
</dbReference>
<evidence type="ECO:0000259" key="14">
    <source>
        <dbReference type="PROSITE" id="PS50109"/>
    </source>
</evidence>
<evidence type="ECO:0000256" key="12">
    <source>
        <dbReference type="ARBA" id="ARBA00023136"/>
    </source>
</evidence>
<dbReference type="PROSITE" id="PS50109">
    <property type="entry name" value="HIS_KIN"/>
    <property type="match status" value="1"/>
</dbReference>
<keyword evidence="6 13" id="KW-0812">Transmembrane</keyword>
<dbReference type="InterPro" id="IPR004358">
    <property type="entry name" value="Sig_transdc_His_kin-like_C"/>
</dbReference>
<evidence type="ECO:0000256" key="11">
    <source>
        <dbReference type="ARBA" id="ARBA00023012"/>
    </source>
</evidence>
<dbReference type="Pfam" id="PF02518">
    <property type="entry name" value="HATPase_c"/>
    <property type="match status" value="1"/>
</dbReference>
<protein>
    <recommendedName>
        <fullName evidence="3">histidine kinase</fullName>
        <ecNumber evidence="3">2.7.13.3</ecNumber>
    </recommendedName>
</protein>
<dbReference type="GO" id="GO:0000155">
    <property type="term" value="F:phosphorelay sensor kinase activity"/>
    <property type="evidence" value="ECO:0007669"/>
    <property type="project" value="InterPro"/>
</dbReference>
<gene>
    <name evidence="15" type="ORF">COK05_21965</name>
</gene>
<keyword evidence="12 13" id="KW-0472">Membrane</keyword>
<evidence type="ECO:0000256" key="8">
    <source>
        <dbReference type="ARBA" id="ARBA00022777"/>
    </source>
</evidence>
<dbReference type="CDD" id="cd00075">
    <property type="entry name" value="HATPase"/>
    <property type="match status" value="1"/>
</dbReference>
<keyword evidence="9" id="KW-0067">ATP-binding</keyword>
<dbReference type="EMBL" id="NVAP01000045">
    <property type="protein sequence ID" value="PFQ43402.1"/>
    <property type="molecule type" value="Genomic_DNA"/>
</dbReference>
<keyword evidence="7" id="KW-0547">Nucleotide-binding</keyword>
<dbReference type="PANTHER" id="PTHR45528:SF8">
    <property type="entry name" value="HISTIDINE KINASE"/>
    <property type="match status" value="1"/>
</dbReference>
<dbReference type="AlphaFoldDB" id="A0A2B2LMA1"/>
<keyword evidence="11" id="KW-0902">Two-component regulatory system</keyword>
<evidence type="ECO:0000256" key="5">
    <source>
        <dbReference type="ARBA" id="ARBA00022679"/>
    </source>
</evidence>
<comment type="caution">
    <text evidence="15">The sequence shown here is derived from an EMBL/GenBank/DDBJ whole genome shotgun (WGS) entry which is preliminary data.</text>
</comment>